<organism evidence="1 2">
    <name type="scientific">Stylosanthes scabra</name>
    <dbReference type="NCBI Taxonomy" id="79078"/>
    <lineage>
        <taxon>Eukaryota</taxon>
        <taxon>Viridiplantae</taxon>
        <taxon>Streptophyta</taxon>
        <taxon>Embryophyta</taxon>
        <taxon>Tracheophyta</taxon>
        <taxon>Spermatophyta</taxon>
        <taxon>Magnoliopsida</taxon>
        <taxon>eudicotyledons</taxon>
        <taxon>Gunneridae</taxon>
        <taxon>Pentapetalae</taxon>
        <taxon>rosids</taxon>
        <taxon>fabids</taxon>
        <taxon>Fabales</taxon>
        <taxon>Fabaceae</taxon>
        <taxon>Papilionoideae</taxon>
        <taxon>50 kb inversion clade</taxon>
        <taxon>dalbergioids sensu lato</taxon>
        <taxon>Dalbergieae</taxon>
        <taxon>Pterocarpus clade</taxon>
        <taxon>Stylosanthes</taxon>
    </lineage>
</organism>
<dbReference type="EMBL" id="JASCZI010030241">
    <property type="protein sequence ID" value="MED6119575.1"/>
    <property type="molecule type" value="Genomic_DNA"/>
</dbReference>
<reference evidence="1 2" key="1">
    <citation type="journal article" date="2023" name="Plants (Basel)">
        <title>Bridging the Gap: Combining Genomics and Transcriptomics Approaches to Understand Stylosanthes scabra, an Orphan Legume from the Brazilian Caatinga.</title>
        <authorList>
            <person name="Ferreira-Neto J.R.C."/>
            <person name="da Silva M.D."/>
            <person name="Binneck E."/>
            <person name="de Melo N.F."/>
            <person name="da Silva R.H."/>
            <person name="de Melo A.L.T.M."/>
            <person name="Pandolfi V."/>
            <person name="Bustamante F.O."/>
            <person name="Brasileiro-Vidal A.C."/>
            <person name="Benko-Iseppon A.M."/>
        </authorList>
    </citation>
    <scope>NUCLEOTIDE SEQUENCE [LARGE SCALE GENOMIC DNA]</scope>
    <source>
        <tissue evidence="1">Leaves</tissue>
    </source>
</reference>
<sequence>MDSSKPRVTRINSLAVQAWRESAENLKVLTLVGRGVQIAATDLTSFLPIRPMLEESYAYAQKLLVRMNWSRNHQLGVPPKAGRVRMLPLVHTHRLQLCPSRFCCNLFAPFALFSHFGSELCMLNLETLEHTHQGIVRNGKRFKNIANIG</sequence>
<accession>A0ABU6R577</accession>
<gene>
    <name evidence="1" type="ORF">PIB30_013009</name>
</gene>
<protein>
    <submittedName>
        <fullName evidence="1">Uncharacterized protein</fullName>
    </submittedName>
</protein>
<keyword evidence="2" id="KW-1185">Reference proteome</keyword>
<dbReference type="Proteomes" id="UP001341840">
    <property type="component" value="Unassembled WGS sequence"/>
</dbReference>
<evidence type="ECO:0000313" key="1">
    <source>
        <dbReference type="EMBL" id="MED6119575.1"/>
    </source>
</evidence>
<proteinExistence type="predicted"/>
<evidence type="ECO:0000313" key="2">
    <source>
        <dbReference type="Proteomes" id="UP001341840"/>
    </source>
</evidence>
<comment type="caution">
    <text evidence="1">The sequence shown here is derived from an EMBL/GenBank/DDBJ whole genome shotgun (WGS) entry which is preliminary data.</text>
</comment>
<name>A0ABU6R577_9FABA</name>